<sequence length="530" mass="59088">MIFGVIGLIIVLVLLNYLLLIPFGFFLGSYIYFGLIAVLIIDMIIAAINWKKYKGNGKANLSERLNRVGRPVICISILHIVIGVVVLVIFSPLFRANSYKNLLSAPVEKKFVKEISPFDISKAPIVTKSTARQIADKNLSQDGTLGSRAKMDTLTLQNINDQLYWVAPLEHSGFFSWFNNKQEGTPYIMVNATTKETKLVRSHIRYQPRAYFGQDLARKLYADNKSAAYEDFTFEVDDNGHPYWTATIIKNTIGFSGKTATGVALVDAETGDIKDYSIDNAPKWVDRIQPADIVRNNINYRGKYIHGFSPFNNNGKIKTTGGMGIVYNEGKCYFYTGITSVGKDQSSMGFYLVDTRTMKTTLFRLSGSTEDAAIKSAEGKVQNLGYTGSFPILMNVANSPTYFVPLQDKNNLTKMYAMVNVEDYTIIGTGETVDECKEEYIKLLANKNSLSNSTGEKKVITGTVSRIGSYIEQGNSYYVITIDKQNGIFTIPEAYSKKLAITKAGDTIRIKYIESSGTYTTISFDNMNIK</sequence>
<keyword evidence="1" id="KW-0472">Membrane</keyword>
<evidence type="ECO:0008006" key="4">
    <source>
        <dbReference type="Google" id="ProtNLM"/>
    </source>
</evidence>
<dbReference type="OrthoDB" id="3169575at2"/>
<accession>A0A1V4IIS8</accession>
<dbReference type="Proteomes" id="UP000190080">
    <property type="component" value="Unassembled WGS sequence"/>
</dbReference>
<organism evidence="2 3">
    <name type="scientific">Clostridium oryzae</name>
    <dbReference type="NCBI Taxonomy" id="1450648"/>
    <lineage>
        <taxon>Bacteria</taxon>
        <taxon>Bacillati</taxon>
        <taxon>Bacillota</taxon>
        <taxon>Clostridia</taxon>
        <taxon>Eubacteriales</taxon>
        <taxon>Clostridiaceae</taxon>
        <taxon>Clostridium</taxon>
    </lineage>
</organism>
<protein>
    <recommendedName>
        <fullName evidence="4">Cell shape-determining protein</fullName>
    </recommendedName>
</protein>
<comment type="caution">
    <text evidence="2">The sequence shown here is derived from an EMBL/GenBank/DDBJ whole genome shotgun (WGS) entry which is preliminary data.</text>
</comment>
<dbReference type="AlphaFoldDB" id="A0A1V4IIS8"/>
<dbReference type="EMBL" id="MZGV01000045">
    <property type="protein sequence ID" value="OPJ59397.1"/>
    <property type="molecule type" value="Genomic_DNA"/>
</dbReference>
<evidence type="ECO:0000313" key="2">
    <source>
        <dbReference type="EMBL" id="OPJ59397.1"/>
    </source>
</evidence>
<feature type="transmembrane region" description="Helical" evidence="1">
    <location>
        <begin position="30"/>
        <end position="50"/>
    </location>
</feature>
<keyword evidence="1" id="KW-1133">Transmembrane helix</keyword>
<reference evidence="2 3" key="1">
    <citation type="submission" date="2017-03" db="EMBL/GenBank/DDBJ databases">
        <title>Genome sequence of Clostridium oryzae DSM 28571.</title>
        <authorList>
            <person name="Poehlein A."/>
            <person name="Daniel R."/>
        </authorList>
    </citation>
    <scope>NUCLEOTIDE SEQUENCE [LARGE SCALE GENOMIC DNA]</scope>
    <source>
        <strain evidence="2 3">DSM 28571</strain>
    </source>
</reference>
<keyword evidence="3" id="KW-1185">Reference proteome</keyword>
<evidence type="ECO:0000256" key="1">
    <source>
        <dbReference type="SAM" id="Phobius"/>
    </source>
</evidence>
<name>A0A1V4IIS8_9CLOT</name>
<dbReference type="RefSeq" id="WP_139376073.1">
    <property type="nucleotide sequence ID" value="NZ_MZGV01000045.1"/>
</dbReference>
<evidence type="ECO:0000313" key="3">
    <source>
        <dbReference type="Proteomes" id="UP000190080"/>
    </source>
</evidence>
<gene>
    <name evidence="2" type="ORF">CLORY_33260</name>
</gene>
<proteinExistence type="predicted"/>
<feature type="transmembrane region" description="Helical" evidence="1">
    <location>
        <begin position="71"/>
        <end position="94"/>
    </location>
</feature>
<keyword evidence="1" id="KW-0812">Transmembrane</keyword>